<sequence>MAALATTLFAAGAQAQAAPDTSKDKRGVEAASAGGSKLAAAAEALVEGKSGLVPVTPKRVLDTRDGTGPGETAPIGQGKTITLDLSTETPVDAGSAVLNLTGTQVTGSTYLTVWPIEAPQPLASNINLNPGTTRSNAVVVALGPSRQVNVYNNSGSSHAILDLSGYYRFDTGSRYTPRTPERVLDTRNGGPVGQGGSVDIDFSGRVPSDATAVTFNLTGINATAGTFVSAYPSGTTRPNVSNLNLAPNEITPNLVTVPLGTNKRVTLFNNAGSVHLAADLAGSFSPSTGSYFYSFPPVREVDTRTGTLGPLDPSWALVLHWYKDEVKGITGNLTGTEPTQPGFVSAWPGGQDQPFTSNLNLVPGQTAANMISVGVGYEPGFDGKSVLFANQNGSVHVIFDVAGVYADFA</sequence>
<organism evidence="2 3">
    <name type="scientific">Lentzea pudingi</name>
    <dbReference type="NCBI Taxonomy" id="1789439"/>
    <lineage>
        <taxon>Bacteria</taxon>
        <taxon>Bacillati</taxon>
        <taxon>Actinomycetota</taxon>
        <taxon>Actinomycetes</taxon>
        <taxon>Pseudonocardiales</taxon>
        <taxon>Pseudonocardiaceae</taxon>
        <taxon>Lentzea</taxon>
    </lineage>
</organism>
<evidence type="ECO:0000256" key="1">
    <source>
        <dbReference type="SAM" id="SignalP"/>
    </source>
</evidence>
<keyword evidence="3" id="KW-1185">Reference proteome</keyword>
<evidence type="ECO:0000313" key="2">
    <source>
        <dbReference type="EMBL" id="GGM99910.1"/>
    </source>
</evidence>
<accession>A0ABQ2I6D4</accession>
<keyword evidence="1" id="KW-0732">Signal</keyword>
<dbReference type="EMBL" id="BMNC01000005">
    <property type="protein sequence ID" value="GGM99910.1"/>
    <property type="molecule type" value="Genomic_DNA"/>
</dbReference>
<feature type="signal peptide" evidence="1">
    <location>
        <begin position="1"/>
        <end position="17"/>
    </location>
</feature>
<name>A0ABQ2I6D4_9PSEU</name>
<reference evidence="3" key="1">
    <citation type="journal article" date="2019" name="Int. J. Syst. Evol. Microbiol.">
        <title>The Global Catalogue of Microorganisms (GCM) 10K type strain sequencing project: providing services to taxonomists for standard genome sequencing and annotation.</title>
        <authorList>
            <consortium name="The Broad Institute Genomics Platform"/>
            <consortium name="The Broad Institute Genome Sequencing Center for Infectious Disease"/>
            <person name="Wu L."/>
            <person name="Ma J."/>
        </authorList>
    </citation>
    <scope>NUCLEOTIDE SEQUENCE [LARGE SCALE GENOMIC DNA]</scope>
    <source>
        <strain evidence="3">CGMCC 4.7319</strain>
    </source>
</reference>
<evidence type="ECO:0000313" key="3">
    <source>
        <dbReference type="Proteomes" id="UP000597656"/>
    </source>
</evidence>
<proteinExistence type="predicted"/>
<protein>
    <submittedName>
        <fullName evidence="2">Uncharacterized protein</fullName>
    </submittedName>
</protein>
<dbReference type="Proteomes" id="UP000597656">
    <property type="component" value="Unassembled WGS sequence"/>
</dbReference>
<dbReference type="RefSeq" id="WP_189156518.1">
    <property type="nucleotide sequence ID" value="NZ_BMNC01000005.1"/>
</dbReference>
<gene>
    <name evidence="2" type="ORF">GCM10011609_42800</name>
</gene>
<comment type="caution">
    <text evidence="2">The sequence shown here is derived from an EMBL/GenBank/DDBJ whole genome shotgun (WGS) entry which is preliminary data.</text>
</comment>
<feature type="chain" id="PRO_5045747304" evidence="1">
    <location>
        <begin position="18"/>
        <end position="409"/>
    </location>
</feature>